<sequence length="660" mass="73069">MACHKSLSVKLKLPNRVQPEVVPQPGKAGQYTNKMHYFKKHVLDEVCKKKFALDFLEPVDTEALKVPTYYAVIDRPMDVGTILKRVQNNYYRDVEEAISDFRLIIRNCFMFNRPGDVVFRKGQMLEKFFVKKIKAMPQGPDLPCNKDPKAVGKPRANAKILATPAHTERLCRELLKKLQNVTNQADTTARNFFNAKWDSLVKKLDKHYFKTFDEFRSHVDGIFRKYHDPGKMIYERAINQSGSWSTSLTEMPSPLGSSVLSEADLNELLQAAKLAEMGLMQCLQPQIGTWEPSRARSLVEAFCASVGKVKLKLEASRSDPLRNSSKKEQRLSTNQEEEEDLNQGELKPARDLLKSSEMDALTAVSLESTDDEGNEAPMDAVNDTERRNIQKLFAKLPSTAMREIVHLVQQTEGLSSENCGDLSFDVKEFAADTLVLMKRAVAKAMRAHSKLNLKDMQPSEKEGLQRTLQSQLVDITQLLNRNRRRNAAPLNNLKSNNNKNNNNVVRKRPCGPVPAKLKQPPGGKLAVGGSEGCVGESRNLSDTSDDSSGPPSPQRRREGKGININGSSKLLNLPRKRTPPQKKTLGSPKSTLVSDLQMSSSSSSESLHGSRVGNSSSSSSSPSSSSSSSSSASSSSDSSDNEEGASRGPKRKADSLNVFT</sequence>
<dbReference type="EnsemblMetazoa" id="XM_044456595.1">
    <property type="protein sequence ID" value="XP_044312530.1"/>
    <property type="gene ID" value="LOC108052114"/>
</dbReference>
<reference evidence="7" key="1">
    <citation type="journal article" date="2021" name="Elife">
        <title>Highly contiguous assemblies of 101 drosophilid genomes.</title>
        <authorList>
            <person name="Kim B.Y."/>
            <person name="Wang J.R."/>
            <person name="Miller D.E."/>
            <person name="Barmina O."/>
            <person name="Delaney E."/>
            <person name="Thompson A."/>
            <person name="Comeault A.A."/>
            <person name="Peede D."/>
            <person name="D'Agostino E.R."/>
            <person name="Pelaez J."/>
            <person name="Aguilar J.M."/>
            <person name="Haji D."/>
            <person name="Matsunaga T."/>
            <person name="Armstrong E.E."/>
            <person name="Zych M."/>
            <person name="Ogawa Y."/>
            <person name="Stamenkovic-Radak M."/>
            <person name="Jelic M."/>
            <person name="Veselinovic M.S."/>
            <person name="Tanaskovic M."/>
            <person name="Eric P."/>
            <person name="Gao J.J."/>
            <person name="Katoh T.K."/>
            <person name="Toda M.J."/>
            <person name="Watabe H."/>
            <person name="Watada M."/>
            <person name="Davis J.S."/>
            <person name="Moyle L.C."/>
            <person name="Manoli G."/>
            <person name="Bertolini E."/>
            <person name="Kostal V."/>
            <person name="Hawley R.S."/>
            <person name="Takahashi A."/>
            <person name="Jones C.D."/>
            <person name="Price D.K."/>
            <person name="Whiteman N."/>
            <person name="Kopp A."/>
            <person name="Matute D.R."/>
            <person name="Petrov D.A."/>
        </authorList>
    </citation>
    <scope>NUCLEOTIDE SEQUENCE [LARGE SCALE GENOMIC DNA]</scope>
</reference>
<dbReference type="PRINTS" id="PR00503">
    <property type="entry name" value="BROMODOMAIN"/>
</dbReference>
<keyword evidence="7" id="KW-1185">Reference proteome</keyword>
<feature type="domain" description="NET" evidence="5">
    <location>
        <begin position="371"/>
        <end position="452"/>
    </location>
</feature>
<evidence type="ECO:0000256" key="2">
    <source>
        <dbReference type="PROSITE-ProRule" id="PRU00035"/>
    </source>
</evidence>
<evidence type="ECO:0000256" key="3">
    <source>
        <dbReference type="SAM" id="MobiDB-lite"/>
    </source>
</evidence>
<proteinExistence type="predicted"/>
<feature type="compositionally biased region" description="Low complexity" evidence="3">
    <location>
        <begin position="487"/>
        <end position="503"/>
    </location>
</feature>
<dbReference type="PANTHER" id="PTHR22880">
    <property type="entry name" value="FALZ-RELATED BROMODOMAIN-CONTAINING PROTEINS"/>
    <property type="match status" value="1"/>
</dbReference>
<dbReference type="InterPro" id="IPR036427">
    <property type="entry name" value="Bromodomain-like_sf"/>
</dbReference>
<dbReference type="PROSITE" id="PS51525">
    <property type="entry name" value="NET"/>
    <property type="match status" value="1"/>
</dbReference>
<dbReference type="RefSeq" id="XP_044312530.1">
    <property type="nucleotide sequence ID" value="XM_044456595.1"/>
</dbReference>
<protein>
    <submittedName>
        <fullName evidence="6">Uncharacterized protein</fullName>
    </submittedName>
</protein>
<dbReference type="PROSITE" id="PS00633">
    <property type="entry name" value="BROMODOMAIN_1"/>
    <property type="match status" value="1"/>
</dbReference>
<evidence type="ECO:0000259" key="5">
    <source>
        <dbReference type="PROSITE" id="PS51525"/>
    </source>
</evidence>
<feature type="domain" description="Bromo" evidence="4">
    <location>
        <begin position="47"/>
        <end position="119"/>
    </location>
</feature>
<dbReference type="GeneID" id="108052114"/>
<organism evidence="6 7">
    <name type="scientific">Drosophila rhopaloa</name>
    <name type="common">Fruit fly</name>
    <dbReference type="NCBI Taxonomy" id="1041015"/>
    <lineage>
        <taxon>Eukaryota</taxon>
        <taxon>Metazoa</taxon>
        <taxon>Ecdysozoa</taxon>
        <taxon>Arthropoda</taxon>
        <taxon>Hexapoda</taxon>
        <taxon>Insecta</taxon>
        <taxon>Pterygota</taxon>
        <taxon>Neoptera</taxon>
        <taxon>Endopterygota</taxon>
        <taxon>Diptera</taxon>
        <taxon>Brachycera</taxon>
        <taxon>Muscomorpha</taxon>
        <taxon>Ephydroidea</taxon>
        <taxon>Drosophilidae</taxon>
        <taxon>Drosophila</taxon>
        <taxon>Sophophora</taxon>
    </lineage>
</organism>
<accession>A0ABM5J124</accession>
<dbReference type="PANTHER" id="PTHR22880:SF225">
    <property type="entry name" value="BROMODOMAIN-CONTAINING PROTEIN BET-1-RELATED"/>
    <property type="match status" value="1"/>
</dbReference>
<feature type="compositionally biased region" description="Low complexity" evidence="3">
    <location>
        <begin position="590"/>
        <end position="638"/>
    </location>
</feature>
<reference evidence="6" key="2">
    <citation type="submission" date="2025-05" db="UniProtKB">
        <authorList>
            <consortium name="EnsemblMetazoa"/>
        </authorList>
    </citation>
    <scope>IDENTIFICATION</scope>
</reference>
<dbReference type="Gene3D" id="1.20.920.10">
    <property type="entry name" value="Bromodomain-like"/>
    <property type="match status" value="1"/>
</dbReference>
<dbReference type="Pfam" id="PF00439">
    <property type="entry name" value="Bromodomain"/>
    <property type="match status" value="1"/>
</dbReference>
<dbReference type="InterPro" id="IPR001487">
    <property type="entry name" value="Bromodomain"/>
</dbReference>
<dbReference type="SMART" id="SM00297">
    <property type="entry name" value="BROMO"/>
    <property type="match status" value="1"/>
</dbReference>
<feature type="region of interest" description="Disordered" evidence="3">
    <location>
        <begin position="365"/>
        <end position="384"/>
    </location>
</feature>
<dbReference type="Proteomes" id="UP001652680">
    <property type="component" value="Unassembled WGS sequence"/>
</dbReference>
<dbReference type="SUPFAM" id="SSF47370">
    <property type="entry name" value="Bromodomain"/>
    <property type="match status" value="1"/>
</dbReference>
<feature type="region of interest" description="Disordered" evidence="3">
    <location>
        <begin position="317"/>
        <end position="347"/>
    </location>
</feature>
<feature type="compositionally biased region" description="Basic and acidic residues" evidence="3">
    <location>
        <begin position="317"/>
        <end position="330"/>
    </location>
</feature>
<dbReference type="InterPro" id="IPR027353">
    <property type="entry name" value="NET_dom"/>
</dbReference>
<dbReference type="InterPro" id="IPR050935">
    <property type="entry name" value="Bromo_chromatin_reader"/>
</dbReference>
<name>A0ABM5J124_DRORH</name>
<dbReference type="PROSITE" id="PS50014">
    <property type="entry name" value="BROMODOMAIN_2"/>
    <property type="match status" value="1"/>
</dbReference>
<feature type="region of interest" description="Disordered" evidence="3">
    <location>
        <begin position="485"/>
        <end position="660"/>
    </location>
</feature>
<evidence type="ECO:0000313" key="6">
    <source>
        <dbReference type="EnsemblMetazoa" id="XP_044312530.1"/>
    </source>
</evidence>
<evidence type="ECO:0000256" key="1">
    <source>
        <dbReference type="ARBA" id="ARBA00023117"/>
    </source>
</evidence>
<dbReference type="InterPro" id="IPR018359">
    <property type="entry name" value="Bromodomain_CS"/>
</dbReference>
<evidence type="ECO:0000313" key="7">
    <source>
        <dbReference type="Proteomes" id="UP001652680"/>
    </source>
</evidence>
<keyword evidence="1 2" id="KW-0103">Bromodomain</keyword>
<evidence type="ECO:0000259" key="4">
    <source>
        <dbReference type="PROSITE" id="PS50014"/>
    </source>
</evidence>